<dbReference type="OrthoDB" id="6322150at2759"/>
<reference evidence="3" key="1">
    <citation type="submission" date="2016-06" db="UniProtKB">
        <authorList>
            <consortium name="WormBaseParasite"/>
        </authorList>
    </citation>
    <scope>IDENTIFICATION</scope>
</reference>
<name>A0A183SZP6_SCHSO</name>
<proteinExistence type="predicted"/>
<keyword evidence="2" id="KW-1185">Reference proteome</keyword>
<sequence length="213" mass="23079">MYVLSTPFDFPYDDAPSDVQFELIELQASDVLLSEFISCIALIDFYRQLPHAQFPMLLGRAKRVIAMFGSTYSGEQLFSKMKFFVLEFGHDSSTGSQATIRAGQLSDAGVADLVGEPVFACHSKTWPPLIPPVFACQAFSNQPSEWVADGCVVLIKPVLALTTYATEDILGGGLDCVSPLAPSVLAGGFLIGDWNVRYPMSQLVAGGLLRGCR</sequence>
<evidence type="ECO:0000313" key="2">
    <source>
        <dbReference type="Proteomes" id="UP000275846"/>
    </source>
</evidence>
<reference evidence="1 2" key="2">
    <citation type="submission" date="2018-11" db="EMBL/GenBank/DDBJ databases">
        <authorList>
            <consortium name="Pathogen Informatics"/>
        </authorList>
    </citation>
    <scope>NUCLEOTIDE SEQUENCE [LARGE SCALE GENOMIC DNA]</scope>
    <source>
        <strain evidence="1 2">NST_G2</strain>
    </source>
</reference>
<dbReference type="WBParaSite" id="SSLN_0001005601-mRNA-1">
    <property type="protein sequence ID" value="SSLN_0001005601-mRNA-1"/>
    <property type="gene ID" value="SSLN_0001005601"/>
</dbReference>
<evidence type="ECO:0000313" key="3">
    <source>
        <dbReference type="WBParaSite" id="SSLN_0001005601-mRNA-1"/>
    </source>
</evidence>
<gene>
    <name evidence="1" type="ORF">SSLN_LOCUS9694</name>
</gene>
<dbReference type="STRING" id="70667.A0A183SZP6"/>
<dbReference type="AlphaFoldDB" id="A0A183SZP6"/>
<organism evidence="3">
    <name type="scientific">Schistocephalus solidus</name>
    <name type="common">Tapeworm</name>
    <dbReference type="NCBI Taxonomy" id="70667"/>
    <lineage>
        <taxon>Eukaryota</taxon>
        <taxon>Metazoa</taxon>
        <taxon>Spiralia</taxon>
        <taxon>Lophotrochozoa</taxon>
        <taxon>Platyhelminthes</taxon>
        <taxon>Cestoda</taxon>
        <taxon>Eucestoda</taxon>
        <taxon>Diphyllobothriidea</taxon>
        <taxon>Diphyllobothriidae</taxon>
        <taxon>Schistocephalus</taxon>
    </lineage>
</organism>
<dbReference type="PANTHER" id="PTHR45913">
    <property type="entry name" value="EPM2A-INTERACTING PROTEIN 1"/>
    <property type="match status" value="1"/>
</dbReference>
<evidence type="ECO:0000313" key="1">
    <source>
        <dbReference type="EMBL" id="VDL96079.1"/>
    </source>
</evidence>
<dbReference type="PANTHER" id="PTHR45913:SF5">
    <property type="entry name" value="GENERAL TRANSCRIPTION FACTOR II-I REPEAT DOMAIN-CONTAINING PROTEIN 2A-LIKE PROTEIN"/>
    <property type="match status" value="1"/>
</dbReference>
<dbReference type="Proteomes" id="UP000275846">
    <property type="component" value="Unassembled WGS sequence"/>
</dbReference>
<dbReference type="EMBL" id="UYSU01035400">
    <property type="protein sequence ID" value="VDL96079.1"/>
    <property type="molecule type" value="Genomic_DNA"/>
</dbReference>
<accession>A0A183SZP6</accession>
<protein>
    <submittedName>
        <fullName evidence="3">Dimer_Tnp_hAT domain-containing protein</fullName>
    </submittedName>
</protein>